<dbReference type="Pfam" id="PF18151">
    <property type="entry name" value="DUF5601"/>
    <property type="match status" value="1"/>
</dbReference>
<evidence type="ECO:0000256" key="2">
    <source>
        <dbReference type="ARBA" id="ARBA00022771"/>
    </source>
</evidence>
<reference evidence="6" key="1">
    <citation type="thesis" date="2020" institute="ProQuest LLC" country="789 East Eisenhower Parkway, Ann Arbor, MI, USA">
        <title>Comparative Genomics and Chromosome Evolution.</title>
        <authorList>
            <person name="Mudd A.B."/>
        </authorList>
    </citation>
    <scope>NUCLEOTIDE SEQUENCE</scope>
    <source>
        <strain evidence="6">237g6f4</strain>
        <tissue evidence="6">Blood</tissue>
    </source>
</reference>
<evidence type="ECO:0008006" key="8">
    <source>
        <dbReference type="Google" id="ProtNLM"/>
    </source>
</evidence>
<keyword evidence="7" id="KW-1185">Reference proteome</keyword>
<proteinExistence type="predicted"/>
<evidence type="ECO:0000313" key="6">
    <source>
        <dbReference type="EMBL" id="KAG8596560.1"/>
    </source>
</evidence>
<evidence type="ECO:0000259" key="5">
    <source>
        <dbReference type="PROSITE" id="PS51205"/>
    </source>
</evidence>
<protein>
    <recommendedName>
        <fullName evidence="8">Rab5 GDP/GTP exchange factor</fullName>
    </recommendedName>
</protein>
<dbReference type="AlphaFoldDB" id="A0AAV7DGG0"/>
<dbReference type="GO" id="GO:0003677">
    <property type="term" value="F:DNA binding"/>
    <property type="evidence" value="ECO:0007669"/>
    <property type="project" value="InterPro"/>
</dbReference>
<dbReference type="InterPro" id="IPR003123">
    <property type="entry name" value="VPS9"/>
</dbReference>
<dbReference type="PANTHER" id="PTHR23101">
    <property type="entry name" value="RAB GDP/GTP EXCHANGE FACTOR"/>
    <property type="match status" value="1"/>
</dbReference>
<dbReference type="GO" id="GO:0016192">
    <property type="term" value="P:vesicle-mediated transport"/>
    <property type="evidence" value="ECO:0007669"/>
    <property type="project" value="InterPro"/>
</dbReference>
<dbReference type="Gene3D" id="1.10.246.120">
    <property type="match status" value="1"/>
</dbReference>
<dbReference type="PROSITE" id="PS51036">
    <property type="entry name" value="ZF_A20"/>
    <property type="match status" value="1"/>
</dbReference>
<name>A0AAV7DGG0_ENGPU</name>
<dbReference type="SMART" id="SM00259">
    <property type="entry name" value="ZnF_A20"/>
    <property type="match status" value="1"/>
</dbReference>
<keyword evidence="1" id="KW-0479">Metal-binding</keyword>
<gene>
    <name evidence="6" type="ORF">GDO81_001969</name>
</gene>
<dbReference type="Gene3D" id="1.20.1050.80">
    <property type="entry name" value="VPS9 domain"/>
    <property type="match status" value="1"/>
</dbReference>
<keyword evidence="3" id="KW-0862">Zinc</keyword>
<accession>A0AAV7DGG0</accession>
<dbReference type="GO" id="GO:0005085">
    <property type="term" value="F:guanyl-nucleotide exchange factor activity"/>
    <property type="evidence" value="ECO:0007669"/>
    <property type="project" value="InterPro"/>
</dbReference>
<dbReference type="InterPro" id="IPR041545">
    <property type="entry name" value="DUF5601"/>
</dbReference>
<dbReference type="SUPFAM" id="SSF57716">
    <property type="entry name" value="Glucocorticoid receptor-like (DNA-binding domain)"/>
    <property type="match status" value="1"/>
</dbReference>
<dbReference type="Pfam" id="PF01754">
    <property type="entry name" value="zf-A20"/>
    <property type="match status" value="1"/>
</dbReference>
<dbReference type="InterPro" id="IPR002653">
    <property type="entry name" value="Znf_A20"/>
</dbReference>
<evidence type="ECO:0000313" key="7">
    <source>
        <dbReference type="Proteomes" id="UP000824782"/>
    </source>
</evidence>
<dbReference type="PROSITE" id="PS51205">
    <property type="entry name" value="VPS9"/>
    <property type="match status" value="1"/>
</dbReference>
<dbReference type="GO" id="GO:0031267">
    <property type="term" value="F:small GTPase binding"/>
    <property type="evidence" value="ECO:0007669"/>
    <property type="project" value="TreeGrafter"/>
</dbReference>
<dbReference type="Proteomes" id="UP000824782">
    <property type="component" value="Unassembled WGS sequence"/>
</dbReference>
<keyword evidence="2" id="KW-0863">Zinc-finger</keyword>
<dbReference type="SMART" id="SM00167">
    <property type="entry name" value="VPS9"/>
    <property type="match status" value="1"/>
</dbReference>
<dbReference type="EMBL" id="WNYA01000001">
    <property type="protein sequence ID" value="KAG8596560.1"/>
    <property type="molecule type" value="Genomic_DNA"/>
</dbReference>
<sequence>MIMSFAPPGHTPIPLHQDQNLSNFHADTAALHLQGFLYQAEKCRKNCGFYGNPAWHGYCSRCWIQQRQQAQPLTDGFRHHTGKLHIKPDVTEASQLLNRRDAFQSVTNYNVNSEQSTASLYQAGSVLHFSRPCLLSLARGDFSEFLKALRCLEAQPLLTRCNNFIQRMQEDETISVDKKAEEVQSFYQQITLYYPDHMSEERDRLLDNIEKLVMTRIYKSVFCLHSSQDEQKDLFLHKRIKSLSWVTPRMLQLPLAEGSQEEKNGISCSVTALIEMDSKRAPQDKLSCVSKACNYLYKSIQSCKMEPATADDLLSCLIYSTLKANPPRLWSNLEYITRFCNPKRLMAGECGYYFTNLCCAVSFIETLEASSLGLKQDEFKRLMQGSEVTTCVSGNGLSILQQIQKNKELLVELQHRQDTLFQKAKCLGKELEAWTRSVQVEIQEIVSRFPLDAKAPPESCV</sequence>
<evidence type="ECO:0000256" key="3">
    <source>
        <dbReference type="ARBA" id="ARBA00022833"/>
    </source>
</evidence>
<dbReference type="Pfam" id="PF02204">
    <property type="entry name" value="VPS9"/>
    <property type="match status" value="1"/>
</dbReference>
<dbReference type="GO" id="GO:0030139">
    <property type="term" value="C:endocytic vesicle"/>
    <property type="evidence" value="ECO:0007669"/>
    <property type="project" value="TreeGrafter"/>
</dbReference>
<organism evidence="6 7">
    <name type="scientific">Engystomops pustulosus</name>
    <name type="common">Tungara frog</name>
    <name type="synonym">Physalaemus pustulosus</name>
    <dbReference type="NCBI Taxonomy" id="76066"/>
    <lineage>
        <taxon>Eukaryota</taxon>
        <taxon>Metazoa</taxon>
        <taxon>Chordata</taxon>
        <taxon>Craniata</taxon>
        <taxon>Vertebrata</taxon>
        <taxon>Euteleostomi</taxon>
        <taxon>Amphibia</taxon>
        <taxon>Batrachia</taxon>
        <taxon>Anura</taxon>
        <taxon>Neobatrachia</taxon>
        <taxon>Hyloidea</taxon>
        <taxon>Leptodactylidae</taxon>
        <taxon>Leiuperinae</taxon>
        <taxon>Engystomops</taxon>
    </lineage>
</organism>
<dbReference type="GO" id="GO:0008270">
    <property type="term" value="F:zinc ion binding"/>
    <property type="evidence" value="ECO:0007669"/>
    <property type="project" value="UniProtKB-KW"/>
</dbReference>
<evidence type="ECO:0000259" key="4">
    <source>
        <dbReference type="PROSITE" id="PS51036"/>
    </source>
</evidence>
<feature type="domain" description="A20-type" evidence="4">
    <location>
        <begin position="37"/>
        <end position="71"/>
    </location>
</feature>
<dbReference type="GO" id="GO:0005829">
    <property type="term" value="C:cytosol"/>
    <property type="evidence" value="ECO:0007669"/>
    <property type="project" value="TreeGrafter"/>
</dbReference>
<feature type="domain" description="VPS9" evidence="5">
    <location>
        <begin position="230"/>
        <end position="373"/>
    </location>
</feature>
<dbReference type="SUPFAM" id="SSF109993">
    <property type="entry name" value="VPS9 domain"/>
    <property type="match status" value="1"/>
</dbReference>
<dbReference type="PANTHER" id="PTHR23101:SF103">
    <property type="entry name" value="RAB5 GDP_GTP EXCHANGE FACTOR"/>
    <property type="match status" value="1"/>
</dbReference>
<dbReference type="InterPro" id="IPR037191">
    <property type="entry name" value="VPS9_dom_sf"/>
</dbReference>
<evidence type="ECO:0000256" key="1">
    <source>
        <dbReference type="ARBA" id="ARBA00022723"/>
    </source>
</evidence>
<dbReference type="Gene3D" id="1.20.5.4770">
    <property type="match status" value="1"/>
</dbReference>
<comment type="caution">
    <text evidence="6">The sequence shown here is derived from an EMBL/GenBank/DDBJ whole genome shotgun (WGS) entry which is preliminary data.</text>
</comment>
<dbReference type="InterPro" id="IPR045046">
    <property type="entry name" value="Vps9-like"/>
</dbReference>